<keyword evidence="1" id="KW-0812">Transmembrane</keyword>
<dbReference type="EMBL" id="CP101873">
    <property type="protein sequence ID" value="WMT05940.1"/>
    <property type="molecule type" value="Genomic_DNA"/>
</dbReference>
<evidence type="ECO:0000313" key="2">
    <source>
        <dbReference type="EMBL" id="WMT05940.1"/>
    </source>
</evidence>
<keyword evidence="1" id="KW-1133">Transmembrane helix</keyword>
<feature type="transmembrane region" description="Helical" evidence="1">
    <location>
        <begin position="40"/>
        <end position="63"/>
    </location>
</feature>
<dbReference type="RefSeq" id="WP_049965135.1">
    <property type="nucleotide sequence ID" value="NZ_CP101873.1"/>
</dbReference>
<keyword evidence="1" id="KW-0472">Membrane</keyword>
<dbReference type="GeneID" id="39862170"/>
<dbReference type="AlphaFoldDB" id="A0AAF0SZM0"/>
<evidence type="ECO:0000313" key="3">
    <source>
        <dbReference type="Proteomes" id="UP001224926"/>
    </source>
</evidence>
<proteinExistence type="predicted"/>
<keyword evidence="3" id="KW-1185">Reference proteome</keyword>
<name>A0AAF0SZM0_9EURY</name>
<organism evidence="2 3">
    <name type="scientific">Natrinema thermotolerans</name>
    <dbReference type="NCBI Taxonomy" id="121872"/>
    <lineage>
        <taxon>Archaea</taxon>
        <taxon>Methanobacteriati</taxon>
        <taxon>Methanobacteriota</taxon>
        <taxon>Stenosarchaea group</taxon>
        <taxon>Halobacteria</taxon>
        <taxon>Halobacteriales</taxon>
        <taxon>Natrialbaceae</taxon>
        <taxon>Natrinema</taxon>
    </lineage>
</organism>
<protein>
    <submittedName>
        <fullName evidence="2">Uncharacterized protein</fullName>
    </submittedName>
</protein>
<sequence>MKKIEIVKRLLLFAAVPGILALLLVPLVTGVVEGWVDLQFTIYIAVGSALGMGLFMLGVAILAPETFENISLV</sequence>
<accession>A0AAF0SZM0</accession>
<dbReference type="GeneID" id="84214500"/>
<evidence type="ECO:0000256" key="1">
    <source>
        <dbReference type="SAM" id="Phobius"/>
    </source>
</evidence>
<dbReference type="Proteomes" id="UP001224926">
    <property type="component" value="Chromosome"/>
</dbReference>
<reference evidence="2 3" key="1">
    <citation type="submission" date="2022-07" db="EMBL/GenBank/DDBJ databases">
        <title>Two temperate virus in Haloterrigena jeotgali A29.</title>
        <authorList>
            <person name="Deng X."/>
        </authorList>
    </citation>
    <scope>NUCLEOTIDE SEQUENCE [LARGE SCALE GENOMIC DNA]</scope>
    <source>
        <strain evidence="2 3">A29</strain>
    </source>
</reference>
<gene>
    <name evidence="2" type="ORF">NP511_11125</name>
</gene>